<feature type="compositionally biased region" description="Gly residues" evidence="1">
    <location>
        <begin position="80"/>
        <end position="89"/>
    </location>
</feature>
<protein>
    <recommendedName>
        <fullName evidence="2">DUF5801 domain-containing protein</fullName>
    </recommendedName>
</protein>
<evidence type="ECO:0000259" key="2">
    <source>
        <dbReference type="Pfam" id="PF19116"/>
    </source>
</evidence>
<gene>
    <name evidence="3" type="ORF">C7K55_11930</name>
</gene>
<dbReference type="InterPro" id="IPR043824">
    <property type="entry name" value="DUF5801"/>
</dbReference>
<keyword evidence="4" id="KW-1185">Reference proteome</keyword>
<dbReference type="Proteomes" id="UP000243002">
    <property type="component" value="Unassembled WGS sequence"/>
</dbReference>
<dbReference type="EMBL" id="PXXO01000017">
    <property type="protein sequence ID" value="PSJ03702.1"/>
    <property type="molecule type" value="Genomic_DNA"/>
</dbReference>
<feature type="compositionally biased region" description="Polar residues" evidence="1">
    <location>
        <begin position="42"/>
        <end position="61"/>
    </location>
</feature>
<reference evidence="3 4" key="1">
    <citation type="journal article" date="2018" name="Environ. Microbiol.">
        <title>Ecological and genomic features of two widespread freshwater picocyanobacteria.</title>
        <authorList>
            <person name="Cabello-Yeves P.J."/>
            <person name="Picazo A."/>
            <person name="Camacho A."/>
            <person name="Callieri C."/>
            <person name="Rosselli R."/>
            <person name="Roda-Garcia J.J."/>
            <person name="Coutinho F.H."/>
            <person name="Rodriguez-Valera F."/>
        </authorList>
    </citation>
    <scope>NUCLEOTIDE SEQUENCE [LARGE SCALE GENOMIC DNA]</scope>
    <source>
        <strain evidence="3 4">Tous</strain>
    </source>
</reference>
<accession>A0A2P7MR77</accession>
<sequence length="720" mass="72477">MAEDLITMLTDGAQAAEDESRLAGNMQDAAVVDTAGSMDNPGGSTPTGGATDNTITEQAPESQPPAVGVTQDIPEPETDVGGGSGGLAGGTTTTENPDQPRVVQTGVAQDDPALSPFTPLAAGEEANSPPTVDVLPENPAEPSDGDSDPGNNDDNFNEGLRSDPLTQLPSGLVSEVGLEAGLSQFATSQGTIVIGDPDGIGDIATVLIAGQLFTLSQLLTIDPLSPTFQIPLEAGDGDTETEGVLTLQGFDPVTGVISFSFTLTSPVNNTNPLGNPNIDQNSAFVPISATVTDLSGATATATGGIRIVDATPFVLASTDELPQLIVDESVGEIGTPDGSENAAGFDTVSLDVSQFFDSSADPGTQFGFGADGPGTVSYGLVLNGIGIPSGLFALGSVGVPGAEILLSQASPTSVIGSAGGVTYFQITISPAGLLSLSQSSAIWHPDSSSNDDSVLLNLADADLLQVQQIVTDFDGDQAFGNLNIGQGIFVFEDDGPVASVVDDQFSRVEGEGSLDESELLGTMPASGQGDGIYSTTLDVSVAFSAPGGSIGSVGTDVPGVTESYGLVLSGESISSGLNLLNASDASLPGNAIVLVSGSGANAGKVFGVEFGNETNEVFVISVDSSTGVVTFAYSDTTNPDNIYHSNTGSNDEETFLNTGEGGSLLVKQTIIDQDGDSVTSAGGVNLGNGSLLGIQDDGPVASVVDDQFSRVEGEGSLDES</sequence>
<evidence type="ECO:0000256" key="1">
    <source>
        <dbReference type="SAM" id="MobiDB-lite"/>
    </source>
</evidence>
<organism evidence="3 4">
    <name type="scientific">Cyanobium usitatum str. Tous</name>
    <dbReference type="NCBI Taxonomy" id="2116684"/>
    <lineage>
        <taxon>Bacteria</taxon>
        <taxon>Bacillati</taxon>
        <taxon>Cyanobacteriota</taxon>
        <taxon>Cyanophyceae</taxon>
        <taxon>Synechococcales</taxon>
        <taxon>Prochlorococcaceae</taxon>
        <taxon>Cyanobium</taxon>
    </lineage>
</organism>
<dbReference type="RefSeq" id="WP_206603514.1">
    <property type="nucleotide sequence ID" value="NZ_PXXO01000017.1"/>
</dbReference>
<evidence type="ECO:0000313" key="3">
    <source>
        <dbReference type="EMBL" id="PSJ03702.1"/>
    </source>
</evidence>
<feature type="region of interest" description="Disordered" evidence="1">
    <location>
        <begin position="1"/>
        <end position="168"/>
    </location>
</feature>
<feature type="domain" description="DUF5801" evidence="2">
    <location>
        <begin position="515"/>
        <end position="680"/>
    </location>
</feature>
<dbReference type="AlphaFoldDB" id="A0A2P7MR77"/>
<dbReference type="Pfam" id="PF19116">
    <property type="entry name" value="DUF5801"/>
    <property type="match status" value="2"/>
</dbReference>
<name>A0A2P7MR77_9CYAN</name>
<feature type="non-terminal residue" evidence="3">
    <location>
        <position position="720"/>
    </location>
</feature>
<evidence type="ECO:0000313" key="4">
    <source>
        <dbReference type="Proteomes" id="UP000243002"/>
    </source>
</evidence>
<feature type="domain" description="DUF5801" evidence="2">
    <location>
        <begin position="324"/>
        <end position="485"/>
    </location>
</feature>
<comment type="caution">
    <text evidence="3">The sequence shown here is derived from an EMBL/GenBank/DDBJ whole genome shotgun (WGS) entry which is preliminary data.</text>
</comment>
<proteinExistence type="predicted"/>